<reference evidence="2" key="2">
    <citation type="submission" date="2022-01" db="EMBL/GenBank/DDBJ databases">
        <authorList>
            <person name="Yamashiro T."/>
            <person name="Shiraishi A."/>
            <person name="Satake H."/>
            <person name="Nakayama K."/>
        </authorList>
    </citation>
    <scope>NUCLEOTIDE SEQUENCE</scope>
</reference>
<dbReference type="InterPro" id="IPR032567">
    <property type="entry name" value="RTL1-rel"/>
</dbReference>
<protein>
    <recommendedName>
        <fullName evidence="4">Reverse transcriptase domain-containing protein</fullName>
    </recommendedName>
</protein>
<accession>A0ABQ5EHS9</accession>
<feature type="compositionally biased region" description="Low complexity" evidence="1">
    <location>
        <begin position="236"/>
        <end position="258"/>
    </location>
</feature>
<keyword evidence="3" id="KW-1185">Reference proteome</keyword>
<dbReference type="Proteomes" id="UP001151760">
    <property type="component" value="Unassembled WGS sequence"/>
</dbReference>
<organism evidence="2 3">
    <name type="scientific">Tanacetum coccineum</name>
    <dbReference type="NCBI Taxonomy" id="301880"/>
    <lineage>
        <taxon>Eukaryota</taxon>
        <taxon>Viridiplantae</taxon>
        <taxon>Streptophyta</taxon>
        <taxon>Embryophyta</taxon>
        <taxon>Tracheophyta</taxon>
        <taxon>Spermatophyta</taxon>
        <taxon>Magnoliopsida</taxon>
        <taxon>eudicotyledons</taxon>
        <taxon>Gunneridae</taxon>
        <taxon>Pentapetalae</taxon>
        <taxon>asterids</taxon>
        <taxon>campanulids</taxon>
        <taxon>Asterales</taxon>
        <taxon>Asteraceae</taxon>
        <taxon>Asteroideae</taxon>
        <taxon>Anthemideae</taxon>
        <taxon>Anthemidinae</taxon>
        <taxon>Tanacetum</taxon>
    </lineage>
</organism>
<feature type="region of interest" description="Disordered" evidence="1">
    <location>
        <begin position="70"/>
        <end position="113"/>
    </location>
</feature>
<proteinExistence type="predicted"/>
<dbReference type="PANTHER" id="PTHR15503:SF45">
    <property type="entry name" value="RNA-DIRECTED DNA POLYMERASE HOMOLOG"/>
    <property type="match status" value="1"/>
</dbReference>
<dbReference type="Pfam" id="PF08284">
    <property type="entry name" value="RVP_2"/>
    <property type="match status" value="1"/>
</dbReference>
<gene>
    <name evidence="2" type="ORF">Tco_0976607</name>
</gene>
<feature type="region of interest" description="Disordered" evidence="1">
    <location>
        <begin position="284"/>
        <end position="308"/>
    </location>
</feature>
<evidence type="ECO:0000313" key="3">
    <source>
        <dbReference type="Proteomes" id="UP001151760"/>
    </source>
</evidence>
<dbReference type="PANTHER" id="PTHR15503">
    <property type="entry name" value="LDOC1 RELATED"/>
    <property type="match status" value="1"/>
</dbReference>
<reference evidence="2" key="1">
    <citation type="journal article" date="2022" name="Int. J. Mol. Sci.">
        <title>Draft Genome of Tanacetum Coccineum: Genomic Comparison of Closely Related Tanacetum-Family Plants.</title>
        <authorList>
            <person name="Yamashiro T."/>
            <person name="Shiraishi A."/>
            <person name="Nakayama K."/>
            <person name="Satake H."/>
        </authorList>
    </citation>
    <scope>NUCLEOTIDE SEQUENCE</scope>
</reference>
<name>A0ABQ5EHS9_9ASTR</name>
<feature type="region of interest" description="Disordered" evidence="1">
    <location>
        <begin position="221"/>
        <end position="267"/>
    </location>
</feature>
<evidence type="ECO:0008006" key="4">
    <source>
        <dbReference type="Google" id="ProtNLM"/>
    </source>
</evidence>
<feature type="compositionally biased region" description="Low complexity" evidence="1">
    <location>
        <begin position="82"/>
        <end position="104"/>
    </location>
</feature>
<feature type="compositionally biased region" description="Basic and acidic residues" evidence="1">
    <location>
        <begin position="221"/>
        <end position="234"/>
    </location>
</feature>
<evidence type="ECO:0000256" key="1">
    <source>
        <dbReference type="SAM" id="MobiDB-lite"/>
    </source>
</evidence>
<evidence type="ECO:0000313" key="2">
    <source>
        <dbReference type="EMBL" id="GJT50450.1"/>
    </source>
</evidence>
<comment type="caution">
    <text evidence="2">The sequence shown here is derived from an EMBL/GenBank/DDBJ whole genome shotgun (WGS) entry which is preliminary data.</text>
</comment>
<sequence>MSFYPHPIIILSDSDVEDTFSSTHSPDYIPASPNYFPASPGNTSPNFSDDLTNDLLASLALSPSYDDPYIKKISPPKDGETPVKSPIPISPSSSVGSSSPVRSTTPPPDYPFDKPIFAELDNSLWIIPQLLGSEPVLEKPNKSDASPAMTQAAIRQLVANSIVVALESQAVTMASTDNPNRNIRLRETPVARKCTYKEFMSCQPFYFNVLPLSPMFDSRDFFPPKEIPPPKDTETPVESPIPISPSSSVGSSSPVRSTTPPPDYPFDESIFAELDNSLWIIPRPLGSEPVPEESNEMAPKRTSTSATPPMTQAAIKKLVADSVAADLEAEAATMASTSNPNRNTGPAGTPITKTGNYKEFISCQPFYFNGMERAVGLICCLTDDALSLWNAYAQPIGIEQANKITWTELKRLLTNKFHELAVLCPNMVPNTEKLHVKHSIEITRVLNEMLTASKLKLGESHLHTPRGSFDIVIGMDWLSKYHASIICDEKVVHIPIDGKTLIIRAQVIEKKYDEKRLEDKPVVREFLEVFPKDLPGLPPVHQVEFQIDLIPGAAPVA</sequence>
<dbReference type="EMBL" id="BQNB010016322">
    <property type="protein sequence ID" value="GJT50450.1"/>
    <property type="molecule type" value="Genomic_DNA"/>
</dbReference>